<comment type="caution">
    <text evidence="1">The sequence shown here is derived from an EMBL/GenBank/DDBJ whole genome shotgun (WGS) entry which is preliminary data.</text>
</comment>
<organism evidence="1 2">
    <name type="scientific">Lonchura striata</name>
    <name type="common">white-rumped munia</name>
    <dbReference type="NCBI Taxonomy" id="40157"/>
    <lineage>
        <taxon>Eukaryota</taxon>
        <taxon>Metazoa</taxon>
        <taxon>Chordata</taxon>
        <taxon>Craniata</taxon>
        <taxon>Vertebrata</taxon>
        <taxon>Euteleostomi</taxon>
        <taxon>Archelosauria</taxon>
        <taxon>Archosauria</taxon>
        <taxon>Dinosauria</taxon>
        <taxon>Saurischia</taxon>
        <taxon>Theropoda</taxon>
        <taxon>Coelurosauria</taxon>
        <taxon>Aves</taxon>
        <taxon>Neognathae</taxon>
        <taxon>Neoaves</taxon>
        <taxon>Telluraves</taxon>
        <taxon>Australaves</taxon>
        <taxon>Passeriformes</taxon>
        <taxon>Passeroidea</taxon>
        <taxon>Estrildidae</taxon>
        <taxon>Estrildinae</taxon>
        <taxon>Lonchura</taxon>
    </lineage>
</organism>
<dbReference type="GO" id="GO:0000226">
    <property type="term" value="P:microtubule cytoskeleton organization"/>
    <property type="evidence" value="ECO:0007669"/>
    <property type="project" value="TreeGrafter"/>
</dbReference>
<gene>
    <name evidence="1" type="primary">SPATA7</name>
    <name evidence="1" type="ORF">RLOC_00010306</name>
</gene>
<dbReference type="Proteomes" id="UP000197619">
    <property type="component" value="Unassembled WGS sequence"/>
</dbReference>
<accession>A0A218UFR7</accession>
<dbReference type="GeneID" id="110476191"/>
<proteinExistence type="predicted"/>
<dbReference type="PANTHER" id="PTHR14917">
    <property type="entry name" value="SPERMATOGENESIS-ASSOCIATED PROTEIN 7"/>
    <property type="match status" value="1"/>
</dbReference>
<sequence>MGLRTQNRGRRSQVKANECSALVIPRCGPASPFKGHLSNKSNVFCIGPSRNLTNQYMIRDHMVIHYNRILSAKAAVDSSLPKSRLTSIKFADQQRREKLRKKIAKCREKISVCEAPSCPRDNGRLLPSSSRKSLLEAEDNLSPSAEQAQYLPRAASPYGEGCLVHSSPVQCIRKCSRNTCRAPYSHSSVCVSKPPGKRFALPRSHSIESFVTVRCQRCHGSHARACGGDLLERHSEYFTKSRKPFTPRTLISDAKPFLSEYRFYTPAQRKKKNHRKQCVEAQTQTDMISFPSADKVHVRKVMGEKQKIKSKAEDKLYTLDEPERGVDGFQDSILRETSWCLQKSSPKRTISDEETSWCPQKSSPKRTINDEEEELLYLTFIEDVTNEILRLGLFSNRVLDKLFECHIEENKDRLDEGKMRQMLDMLKSDLGCSEDSVTEIIYAGQEASGPLDLQEFDTTEKPERTSKGHKLRKATKNEEFLESVDLLKKPNIRESLSRSRRSRETRRKDFSEDTIEIMGAGTESDFCGEELEHSDTSPTCEAALNLAAWDSDLEVNEELDELGEDFAEALHISRNCNQSLPVKQE</sequence>
<dbReference type="GO" id="GO:0036064">
    <property type="term" value="C:ciliary basal body"/>
    <property type="evidence" value="ECO:0007669"/>
    <property type="project" value="TreeGrafter"/>
</dbReference>
<evidence type="ECO:0000313" key="2">
    <source>
        <dbReference type="Proteomes" id="UP000197619"/>
    </source>
</evidence>
<reference evidence="1 2" key="1">
    <citation type="submission" date="2017-05" db="EMBL/GenBank/DDBJ databases">
        <title>Genome of assembly of the Bengalese finch, Lonchura striata domestica.</title>
        <authorList>
            <person name="Colquitt B.M."/>
            <person name="Brainard M.S."/>
        </authorList>
    </citation>
    <scope>NUCLEOTIDE SEQUENCE [LARGE SCALE GENOMIC DNA]</scope>
    <source>
        <strain evidence="1">White83orange57</strain>
    </source>
</reference>
<dbReference type="KEGG" id="lsr:110476191"/>
<evidence type="ECO:0000313" key="1">
    <source>
        <dbReference type="EMBL" id="OWK52280.1"/>
    </source>
</evidence>
<name>A0A218UFR7_9PASE</name>
<dbReference type="Pfam" id="PF15244">
    <property type="entry name" value="HSD3"/>
    <property type="match status" value="1"/>
</dbReference>
<dbReference type="EMBL" id="MUZQ01000359">
    <property type="protein sequence ID" value="OWK52280.1"/>
    <property type="molecule type" value="Genomic_DNA"/>
</dbReference>
<dbReference type="InterPro" id="IPR029357">
    <property type="entry name" value="SPATA7"/>
</dbReference>
<dbReference type="PANTHER" id="PTHR14917:SF2">
    <property type="entry name" value="SPERMATOGENESIS-ASSOCIATED PROTEIN 7"/>
    <property type="match status" value="1"/>
</dbReference>
<dbReference type="CTD" id="55812"/>
<keyword evidence="2" id="KW-1185">Reference proteome</keyword>
<dbReference type="GO" id="GO:0120200">
    <property type="term" value="C:rod photoreceptor outer segment"/>
    <property type="evidence" value="ECO:0007669"/>
    <property type="project" value="TreeGrafter"/>
</dbReference>
<dbReference type="AlphaFoldDB" id="A0A218UFR7"/>
<dbReference type="STRING" id="299123.ENSLSDP00000005116"/>
<dbReference type="GO" id="GO:0120206">
    <property type="term" value="C:photoreceptor distal connecting cilium"/>
    <property type="evidence" value="ECO:0007669"/>
    <property type="project" value="TreeGrafter"/>
</dbReference>
<protein>
    <submittedName>
        <fullName evidence="1">Spermatogenesis-associated protein 7</fullName>
    </submittedName>
</protein>
<dbReference type="GO" id="GO:0005930">
    <property type="term" value="C:axoneme"/>
    <property type="evidence" value="ECO:0007669"/>
    <property type="project" value="TreeGrafter"/>
</dbReference>
<dbReference type="GO" id="GO:0045494">
    <property type="term" value="P:photoreceptor cell maintenance"/>
    <property type="evidence" value="ECO:0007669"/>
    <property type="project" value="TreeGrafter"/>
</dbReference>
<dbReference type="RefSeq" id="XP_031360787.1">
    <property type="nucleotide sequence ID" value="XM_031504927.1"/>
</dbReference>